<dbReference type="GO" id="GO:0022857">
    <property type="term" value="F:transmembrane transporter activity"/>
    <property type="evidence" value="ECO:0007669"/>
    <property type="project" value="InterPro"/>
</dbReference>
<dbReference type="Pfam" id="PF02472">
    <property type="entry name" value="ExbD"/>
    <property type="match status" value="1"/>
</dbReference>
<evidence type="ECO:0000256" key="2">
    <source>
        <dbReference type="ARBA" id="ARBA00005811"/>
    </source>
</evidence>
<dbReference type="InterPro" id="IPR003400">
    <property type="entry name" value="ExbD"/>
</dbReference>
<evidence type="ECO:0000256" key="1">
    <source>
        <dbReference type="ARBA" id="ARBA00004162"/>
    </source>
</evidence>
<protein>
    <submittedName>
        <fullName evidence="9">Biopolymer transport protein ExbD</fullName>
    </submittedName>
</protein>
<dbReference type="AlphaFoldDB" id="A0A2T5IW91"/>
<comment type="caution">
    <text evidence="9">The sequence shown here is derived from an EMBL/GenBank/DDBJ whole genome shotgun (WGS) entry which is preliminary data.</text>
</comment>
<gene>
    <name evidence="9" type="ORF">C8N29_11434</name>
</gene>
<evidence type="ECO:0000256" key="4">
    <source>
        <dbReference type="ARBA" id="ARBA00022692"/>
    </source>
</evidence>
<keyword evidence="7" id="KW-0813">Transport</keyword>
<keyword evidence="10" id="KW-1185">Reference proteome</keyword>
<evidence type="ECO:0000256" key="6">
    <source>
        <dbReference type="ARBA" id="ARBA00023136"/>
    </source>
</evidence>
<dbReference type="GO" id="GO:0005886">
    <property type="term" value="C:plasma membrane"/>
    <property type="evidence" value="ECO:0007669"/>
    <property type="project" value="UniProtKB-SubCell"/>
</dbReference>
<dbReference type="GO" id="GO:0015031">
    <property type="term" value="P:protein transport"/>
    <property type="evidence" value="ECO:0007669"/>
    <property type="project" value="UniProtKB-KW"/>
</dbReference>
<evidence type="ECO:0000256" key="5">
    <source>
        <dbReference type="ARBA" id="ARBA00022989"/>
    </source>
</evidence>
<dbReference type="Proteomes" id="UP000244223">
    <property type="component" value="Unassembled WGS sequence"/>
</dbReference>
<keyword evidence="7" id="KW-0653">Protein transport</keyword>
<reference evidence="9 10" key="1">
    <citation type="submission" date="2018-04" db="EMBL/GenBank/DDBJ databases">
        <title>Genomic Encyclopedia of Archaeal and Bacterial Type Strains, Phase II (KMG-II): from individual species to whole genera.</title>
        <authorList>
            <person name="Goeker M."/>
        </authorList>
    </citation>
    <scope>NUCLEOTIDE SEQUENCE [LARGE SCALE GENOMIC DNA]</scope>
    <source>
        <strain evidence="9 10">DSM 5822</strain>
    </source>
</reference>
<feature type="transmembrane region" description="Helical" evidence="8">
    <location>
        <begin position="21"/>
        <end position="42"/>
    </location>
</feature>
<dbReference type="OrthoDB" id="5294637at2"/>
<comment type="similarity">
    <text evidence="2 7">Belongs to the ExbD/TolR family.</text>
</comment>
<evidence type="ECO:0000256" key="8">
    <source>
        <dbReference type="SAM" id="Phobius"/>
    </source>
</evidence>
<keyword evidence="5 8" id="KW-1133">Transmembrane helix</keyword>
<keyword evidence="4 7" id="KW-0812">Transmembrane</keyword>
<keyword evidence="6 8" id="KW-0472">Membrane</keyword>
<sequence>MNKSPHVKRHERLQRRLKGGQATLSLTSLMDIFTILVFFLLVNSSNPAKLPDTKDLKLPQSIAEKDPKENLVVMITNKDILVQDMQVSSVAAVMALKNDIIPALSTELKYRASKTTPPLNEQGVPEREITILGDQNTPYSVIRKVMATCSDSDYAKISFAVVRGGKK</sequence>
<dbReference type="EMBL" id="QAON01000014">
    <property type="protein sequence ID" value="PTQ88174.1"/>
    <property type="molecule type" value="Genomic_DNA"/>
</dbReference>
<evidence type="ECO:0000313" key="9">
    <source>
        <dbReference type="EMBL" id="PTQ88174.1"/>
    </source>
</evidence>
<comment type="subcellular location">
    <subcellularLocation>
        <location evidence="1">Cell membrane</location>
        <topology evidence="1">Single-pass membrane protein</topology>
    </subcellularLocation>
    <subcellularLocation>
        <location evidence="7">Cell membrane</location>
        <topology evidence="7">Single-pass type II membrane protein</topology>
    </subcellularLocation>
</comment>
<proteinExistence type="inferred from homology"/>
<accession>A0A2T5IW91</accession>
<dbReference type="RefSeq" id="WP_107866477.1">
    <property type="nucleotide sequence ID" value="NZ_QAON01000014.1"/>
</dbReference>
<organism evidence="9 10">
    <name type="scientific">Agitococcus lubricus</name>
    <dbReference type="NCBI Taxonomy" id="1077255"/>
    <lineage>
        <taxon>Bacteria</taxon>
        <taxon>Pseudomonadati</taxon>
        <taxon>Pseudomonadota</taxon>
        <taxon>Gammaproteobacteria</taxon>
        <taxon>Moraxellales</taxon>
        <taxon>Moraxellaceae</taxon>
        <taxon>Agitococcus</taxon>
    </lineage>
</organism>
<keyword evidence="3" id="KW-1003">Cell membrane</keyword>
<evidence type="ECO:0000313" key="10">
    <source>
        <dbReference type="Proteomes" id="UP000244223"/>
    </source>
</evidence>
<evidence type="ECO:0000256" key="3">
    <source>
        <dbReference type="ARBA" id="ARBA00022475"/>
    </source>
</evidence>
<name>A0A2T5IW91_9GAMM</name>
<evidence type="ECO:0000256" key="7">
    <source>
        <dbReference type="RuleBase" id="RU003879"/>
    </source>
</evidence>